<keyword evidence="10" id="KW-0665">Pyrimidine biosynthesis</keyword>
<dbReference type="NCBIfam" id="NF003645">
    <property type="entry name" value="PRK05286.1-2"/>
    <property type="match status" value="1"/>
</dbReference>
<accession>A0A8G2FLL6</accession>
<dbReference type="PANTHER" id="PTHR48109">
    <property type="entry name" value="DIHYDROOROTATE DEHYDROGENASE (QUINONE), MITOCHONDRIAL-RELATED"/>
    <property type="match status" value="1"/>
</dbReference>
<dbReference type="PROSITE" id="PS00912">
    <property type="entry name" value="DHODEHASE_2"/>
    <property type="match status" value="1"/>
</dbReference>
<dbReference type="GO" id="GO:0006207">
    <property type="term" value="P:'de novo' pyrimidine nucleobase biosynthetic process"/>
    <property type="evidence" value="ECO:0007669"/>
    <property type="project" value="UniProtKB-UniRule"/>
</dbReference>
<evidence type="ECO:0000256" key="14">
    <source>
        <dbReference type="NCBIfam" id="TIGR01036"/>
    </source>
</evidence>
<dbReference type="EC" id="1.3.5.2" evidence="6 14"/>
<comment type="subcellular location">
    <subcellularLocation>
        <location evidence="3">Membrane</location>
    </subcellularLocation>
</comment>
<dbReference type="CDD" id="cd04738">
    <property type="entry name" value="DHOD_2_like"/>
    <property type="match status" value="1"/>
</dbReference>
<proteinExistence type="inferred from homology"/>
<gene>
    <name evidence="16" type="ORF">SAMN05421828_12112</name>
</gene>
<dbReference type="InterPro" id="IPR005719">
    <property type="entry name" value="Dihydroorotate_DH_2"/>
</dbReference>
<evidence type="ECO:0000256" key="5">
    <source>
        <dbReference type="ARBA" id="ARBA00005359"/>
    </source>
</evidence>
<dbReference type="Gene3D" id="3.20.20.70">
    <property type="entry name" value="Aldolase class I"/>
    <property type="match status" value="1"/>
</dbReference>
<keyword evidence="12" id="KW-0472">Membrane</keyword>
<evidence type="ECO:0000256" key="13">
    <source>
        <dbReference type="ARBA" id="ARBA00048639"/>
    </source>
</evidence>
<comment type="catalytic activity">
    <reaction evidence="13">
        <text>(S)-dihydroorotate + a quinone = orotate + a quinol</text>
        <dbReference type="Rhea" id="RHEA:30187"/>
        <dbReference type="ChEBI" id="CHEBI:24646"/>
        <dbReference type="ChEBI" id="CHEBI:30839"/>
        <dbReference type="ChEBI" id="CHEBI:30864"/>
        <dbReference type="ChEBI" id="CHEBI:132124"/>
        <dbReference type="EC" id="1.3.5.2"/>
    </reaction>
</comment>
<evidence type="ECO:0000256" key="11">
    <source>
        <dbReference type="ARBA" id="ARBA00023002"/>
    </source>
</evidence>
<comment type="similarity">
    <text evidence="5">Belongs to the dihydroorotate dehydrogenase family. Type 2 subfamily.</text>
</comment>
<keyword evidence="8" id="KW-0285">Flavoprotein</keyword>
<dbReference type="GO" id="GO:0016020">
    <property type="term" value="C:membrane"/>
    <property type="evidence" value="ECO:0007669"/>
    <property type="project" value="UniProtKB-SubCell"/>
</dbReference>
<dbReference type="PROSITE" id="PS00911">
    <property type="entry name" value="DHODEHASE_1"/>
    <property type="match status" value="1"/>
</dbReference>
<dbReference type="PANTHER" id="PTHR48109:SF4">
    <property type="entry name" value="DIHYDROOROTATE DEHYDROGENASE (QUINONE), MITOCHONDRIAL"/>
    <property type="match status" value="1"/>
</dbReference>
<evidence type="ECO:0000259" key="15">
    <source>
        <dbReference type="Pfam" id="PF01180"/>
    </source>
</evidence>
<name>A0A8G2FLL6_ACIRU</name>
<comment type="pathway">
    <text evidence="4">Pyrimidine metabolism; UMP biosynthesis via de novo pathway; orotate from (S)-dihydroorotate (quinone route): step 1/1.</text>
</comment>
<evidence type="ECO:0000313" key="17">
    <source>
        <dbReference type="Proteomes" id="UP000186308"/>
    </source>
</evidence>
<protein>
    <recommendedName>
        <fullName evidence="7 14">Dihydroorotate dehydrogenase (quinone)</fullName>
        <ecNumber evidence="6 14">1.3.5.2</ecNumber>
    </recommendedName>
</protein>
<feature type="domain" description="Dihydroorotate dehydrogenase catalytic" evidence="15">
    <location>
        <begin position="43"/>
        <end position="333"/>
    </location>
</feature>
<reference evidence="16 17" key="1">
    <citation type="submission" date="2017-01" db="EMBL/GenBank/DDBJ databases">
        <authorList>
            <person name="Varghese N."/>
            <person name="Submissions S."/>
        </authorList>
    </citation>
    <scope>NUCLEOTIDE SEQUENCE [LARGE SCALE GENOMIC DNA]</scope>
    <source>
        <strain evidence="16 17">ATCC 35905</strain>
    </source>
</reference>
<keyword evidence="17" id="KW-1185">Reference proteome</keyword>
<dbReference type="InterPro" id="IPR005720">
    <property type="entry name" value="Dihydroorotate_DH_cat"/>
</dbReference>
<dbReference type="Proteomes" id="UP000186308">
    <property type="component" value="Unassembled WGS sequence"/>
</dbReference>
<organism evidence="16 17">
    <name type="scientific">Acidiphilium rubrum</name>
    <dbReference type="NCBI Taxonomy" id="526"/>
    <lineage>
        <taxon>Bacteria</taxon>
        <taxon>Pseudomonadati</taxon>
        <taxon>Pseudomonadota</taxon>
        <taxon>Alphaproteobacteria</taxon>
        <taxon>Acetobacterales</taxon>
        <taxon>Acidocellaceae</taxon>
        <taxon>Acidiphilium</taxon>
    </lineage>
</organism>
<dbReference type="GO" id="GO:0005737">
    <property type="term" value="C:cytoplasm"/>
    <property type="evidence" value="ECO:0007669"/>
    <property type="project" value="InterPro"/>
</dbReference>
<dbReference type="NCBIfam" id="TIGR01036">
    <property type="entry name" value="pyrD_sub2"/>
    <property type="match status" value="1"/>
</dbReference>
<dbReference type="AlphaFoldDB" id="A0A8G2FLL6"/>
<dbReference type="UniPathway" id="UPA00070">
    <property type="reaction ID" value="UER00946"/>
</dbReference>
<evidence type="ECO:0000256" key="6">
    <source>
        <dbReference type="ARBA" id="ARBA00012791"/>
    </source>
</evidence>
<keyword evidence="9" id="KW-0288">FMN</keyword>
<dbReference type="SUPFAM" id="SSF51395">
    <property type="entry name" value="FMN-linked oxidoreductases"/>
    <property type="match status" value="1"/>
</dbReference>
<dbReference type="InterPro" id="IPR001295">
    <property type="entry name" value="Dihydroorotate_DH_CS"/>
</dbReference>
<comment type="caution">
    <text evidence="16">The sequence shown here is derived from an EMBL/GenBank/DDBJ whole genome shotgun (WGS) entry which is preliminary data.</text>
</comment>
<dbReference type="InterPro" id="IPR013785">
    <property type="entry name" value="Aldolase_TIM"/>
</dbReference>
<dbReference type="NCBIfam" id="NF003652">
    <property type="entry name" value="PRK05286.2-5"/>
    <property type="match status" value="1"/>
</dbReference>
<evidence type="ECO:0000256" key="3">
    <source>
        <dbReference type="ARBA" id="ARBA00004370"/>
    </source>
</evidence>
<dbReference type="GO" id="GO:0106430">
    <property type="term" value="F:dihydroorotate dehydrogenase (quinone) activity"/>
    <property type="evidence" value="ECO:0007669"/>
    <property type="project" value="UniProtKB-EC"/>
</dbReference>
<keyword evidence="11" id="KW-0560">Oxidoreductase</keyword>
<evidence type="ECO:0000256" key="2">
    <source>
        <dbReference type="ARBA" id="ARBA00003125"/>
    </source>
</evidence>
<evidence type="ECO:0000256" key="10">
    <source>
        <dbReference type="ARBA" id="ARBA00022975"/>
    </source>
</evidence>
<evidence type="ECO:0000256" key="9">
    <source>
        <dbReference type="ARBA" id="ARBA00022643"/>
    </source>
</evidence>
<dbReference type="InterPro" id="IPR050074">
    <property type="entry name" value="DHO_dehydrogenase"/>
</dbReference>
<evidence type="ECO:0000256" key="8">
    <source>
        <dbReference type="ARBA" id="ARBA00022630"/>
    </source>
</evidence>
<comment type="cofactor">
    <cofactor evidence="1">
        <name>FMN</name>
        <dbReference type="ChEBI" id="CHEBI:58210"/>
    </cofactor>
</comment>
<evidence type="ECO:0000313" key="16">
    <source>
        <dbReference type="EMBL" id="SIR24261.1"/>
    </source>
</evidence>
<evidence type="ECO:0000256" key="12">
    <source>
        <dbReference type="ARBA" id="ARBA00023136"/>
    </source>
</evidence>
<dbReference type="EMBL" id="FTNE01000021">
    <property type="protein sequence ID" value="SIR24261.1"/>
    <property type="molecule type" value="Genomic_DNA"/>
</dbReference>
<dbReference type="OrthoDB" id="9802377at2"/>
<dbReference type="GO" id="GO:0044205">
    <property type="term" value="P:'de novo' UMP biosynthetic process"/>
    <property type="evidence" value="ECO:0007669"/>
    <property type="project" value="UniProtKB-UniPathway"/>
</dbReference>
<sequence>MALSAVAAPWLRQLAPETAHDAAIAALRYGLAGSQSIAADPRLAVTAFGRTLAHPIGLAAGFDKNAVACNGLARLGFGFIEAGTVTLRAQPGNPKPRLFRLDQDGALINRMGFNNAGIEPFVAALRRVDRSRIPVGANIGINKEGAAPLADYPALVRKVAPHADYIVINVSSPNTPGLRDLQSVDRLDAILDAVARETGGRETGGHPPLFVKLAPDLDEAVLPDLVSLAVARGLAGLIVSNTTLARPADLASAARGEAGGLSGAPLFNRSTRMLARVRLLAGGRLTLIGAGGVANAEQAFTKCRAGADLVQIYTSFVAQGPAVIGRIVAGLGGLLDRYGCARLSDITGRDADRLAELTP</sequence>
<comment type="function">
    <text evidence="2">Catalyzes the conversion of dihydroorotate to orotate with quinone as electron acceptor.</text>
</comment>
<dbReference type="Pfam" id="PF01180">
    <property type="entry name" value="DHO_dh"/>
    <property type="match status" value="1"/>
</dbReference>
<evidence type="ECO:0000256" key="7">
    <source>
        <dbReference type="ARBA" id="ARBA00018366"/>
    </source>
</evidence>
<evidence type="ECO:0000256" key="4">
    <source>
        <dbReference type="ARBA" id="ARBA00005161"/>
    </source>
</evidence>
<evidence type="ECO:0000256" key="1">
    <source>
        <dbReference type="ARBA" id="ARBA00001917"/>
    </source>
</evidence>